<gene>
    <name evidence="1" type="ORF">DEIGR_100844</name>
</gene>
<accession>A0A124BRC5</accession>
<proteinExistence type="predicted"/>
<dbReference type="Proteomes" id="UP000056209">
    <property type="component" value="Unassembled WGS sequence"/>
</dbReference>
<name>A0A124BRC5_9DEIO</name>
<dbReference type="AlphaFoldDB" id="A0A124BRC5"/>
<sequence length="116" mass="13051">MNLLTVLAGTSKDTFTIQEIVFMAAPLTIAEVAEYNALPTVTVTVGGEARERIAEDARCEFWADKLRRRVKNHTTDPASITAEWFMEHMESSRLPLLEHLLFYGELPKAGENTKAR</sequence>
<dbReference type="EMBL" id="BCMS01000001">
    <property type="protein sequence ID" value="GAQ20817.1"/>
    <property type="molecule type" value="Genomic_DNA"/>
</dbReference>
<organism evidence="1 2">
    <name type="scientific">Deinococcus grandis</name>
    <dbReference type="NCBI Taxonomy" id="57498"/>
    <lineage>
        <taxon>Bacteria</taxon>
        <taxon>Thermotogati</taxon>
        <taxon>Deinococcota</taxon>
        <taxon>Deinococci</taxon>
        <taxon>Deinococcales</taxon>
        <taxon>Deinococcaceae</taxon>
        <taxon>Deinococcus</taxon>
    </lineage>
</organism>
<comment type="caution">
    <text evidence="1">The sequence shown here is derived from an EMBL/GenBank/DDBJ whole genome shotgun (WGS) entry which is preliminary data.</text>
</comment>
<evidence type="ECO:0000313" key="2">
    <source>
        <dbReference type="Proteomes" id="UP000056209"/>
    </source>
</evidence>
<protein>
    <submittedName>
        <fullName evidence="1">Uncharacterized protein</fullName>
    </submittedName>
</protein>
<keyword evidence="2" id="KW-1185">Reference proteome</keyword>
<evidence type="ECO:0000313" key="1">
    <source>
        <dbReference type="EMBL" id="GAQ20817.1"/>
    </source>
</evidence>
<reference evidence="2" key="1">
    <citation type="submission" date="2015-11" db="EMBL/GenBank/DDBJ databases">
        <title>Draft Genome Sequence of the Radioresistant Bacterium Deinococcus grandis, Isolated from Freshwater Fish in Japan.</title>
        <authorList>
            <person name="Satoh K."/>
            <person name="Onodera T."/>
            <person name="Omoso K."/>
            <person name="Takeda-Yano K."/>
            <person name="Katayama T."/>
            <person name="Oono Y."/>
            <person name="Narumi I."/>
        </authorList>
    </citation>
    <scope>NUCLEOTIDE SEQUENCE [LARGE SCALE GENOMIC DNA]</scope>
    <source>
        <strain evidence="2">ATCC 43672</strain>
    </source>
</reference>
<dbReference type="OrthoDB" id="72438at2"/>
<dbReference type="RefSeq" id="WP_058975516.1">
    <property type="nucleotide sequence ID" value="NZ_BCMS01000001.1"/>
</dbReference>